<gene>
    <name evidence="4" type="ORF">ILT43_10785</name>
</gene>
<proteinExistence type="predicted"/>
<dbReference type="InterPro" id="IPR024079">
    <property type="entry name" value="MetalloPept_cat_dom_sf"/>
</dbReference>
<sequence length="407" mass="43061">MHALLRKLLLTATATTLAGLSIAPAQAVTFTLIDSGGAGIGSQARLGFEVAASYWSSVLRDNTNINLSIGFSSLGSGVVGQTASNIVFADNSAVYGRLASDATSSLDRTAVGSLQPLTNGERGQTYLSATTNALNATRTGYIDTRTRFDDDSSINNAISVVNTANAKALGMTRDAFGSPISQNGLDGVVTFSSDFNFDFDPRDGITANSFDFIGTAIHEIGHALGFISGVDIYDALTGPTGFQFDRAAERSALVRPLDYFRYSAPGRLDWSTQNTPYMSADGGRTQLFGNSLMSTGRLNGDGQQASHWKDSPRGDPSEGILDPTVGFGQTLEVTALDLAAYDMIGWDLAFDPLSRPGYRMSTASIYRNFLGGAVPEPTSWAMMIAGVGLAGGALRRRRAMTVRLSFA</sequence>
<keyword evidence="5" id="KW-1185">Reference proteome</keyword>
<evidence type="ECO:0000259" key="3">
    <source>
        <dbReference type="Pfam" id="PF07589"/>
    </source>
</evidence>
<dbReference type="Gene3D" id="3.40.390.10">
    <property type="entry name" value="Collagenase (Catalytic Domain)"/>
    <property type="match status" value="1"/>
</dbReference>
<dbReference type="EMBL" id="JAFEMC010000003">
    <property type="protein sequence ID" value="MBM6576862.1"/>
    <property type="molecule type" value="Genomic_DNA"/>
</dbReference>
<dbReference type="Proteomes" id="UP000763641">
    <property type="component" value="Unassembled WGS sequence"/>
</dbReference>
<dbReference type="NCBIfam" id="NF035944">
    <property type="entry name" value="PEPxxWA-CTERM"/>
    <property type="match status" value="1"/>
</dbReference>
<comment type="caution">
    <text evidence="4">The sequence shown here is derived from an EMBL/GenBank/DDBJ whole genome shotgun (WGS) entry which is preliminary data.</text>
</comment>
<keyword evidence="4" id="KW-0645">Protease</keyword>
<dbReference type="SUPFAM" id="SSF55486">
    <property type="entry name" value="Metalloproteases ('zincins'), catalytic domain"/>
    <property type="match status" value="1"/>
</dbReference>
<evidence type="ECO:0000313" key="5">
    <source>
        <dbReference type="Proteomes" id="UP000763641"/>
    </source>
</evidence>
<feature type="signal peptide" evidence="2">
    <location>
        <begin position="1"/>
        <end position="27"/>
    </location>
</feature>
<dbReference type="InterPro" id="IPR013424">
    <property type="entry name" value="Ice-binding_C"/>
</dbReference>
<feature type="chain" id="PRO_5045677124" evidence="2">
    <location>
        <begin position="28"/>
        <end position="407"/>
    </location>
</feature>
<feature type="compositionally biased region" description="Basic and acidic residues" evidence="1">
    <location>
        <begin position="307"/>
        <end position="316"/>
    </location>
</feature>
<evidence type="ECO:0000256" key="1">
    <source>
        <dbReference type="SAM" id="MobiDB-lite"/>
    </source>
</evidence>
<evidence type="ECO:0000313" key="4">
    <source>
        <dbReference type="EMBL" id="MBM6576862.1"/>
    </source>
</evidence>
<feature type="region of interest" description="Disordered" evidence="1">
    <location>
        <begin position="299"/>
        <end position="319"/>
    </location>
</feature>
<keyword evidence="4" id="KW-0482">Metalloprotease</keyword>
<dbReference type="Pfam" id="PF07589">
    <property type="entry name" value="PEP-CTERM"/>
    <property type="match status" value="1"/>
</dbReference>
<reference evidence="4 5" key="1">
    <citation type="submission" date="2020-12" db="EMBL/GenBank/DDBJ databases">
        <title>Sphingomonas sp.</title>
        <authorList>
            <person name="Kim M.K."/>
        </authorList>
    </citation>
    <scope>NUCLEOTIDE SEQUENCE [LARGE SCALE GENOMIC DNA]</scope>
    <source>
        <strain evidence="4 5">BT552</strain>
    </source>
</reference>
<dbReference type="GO" id="GO:0008237">
    <property type="term" value="F:metallopeptidase activity"/>
    <property type="evidence" value="ECO:0007669"/>
    <property type="project" value="UniProtKB-KW"/>
</dbReference>
<accession>A0ABS2D7F0</accession>
<evidence type="ECO:0000256" key="2">
    <source>
        <dbReference type="SAM" id="SignalP"/>
    </source>
</evidence>
<protein>
    <submittedName>
        <fullName evidence="4">NF038122 family metalloprotease</fullName>
    </submittedName>
</protein>
<feature type="domain" description="Ice-binding protein C-terminal" evidence="3">
    <location>
        <begin position="373"/>
        <end position="397"/>
    </location>
</feature>
<organism evidence="4 5">
    <name type="scientific">Sphingomonas longa</name>
    <dbReference type="NCBI Taxonomy" id="2778730"/>
    <lineage>
        <taxon>Bacteria</taxon>
        <taxon>Pseudomonadati</taxon>
        <taxon>Pseudomonadota</taxon>
        <taxon>Alphaproteobacteria</taxon>
        <taxon>Sphingomonadales</taxon>
        <taxon>Sphingomonadaceae</taxon>
        <taxon>Sphingomonas</taxon>
    </lineage>
</organism>
<keyword evidence="2" id="KW-0732">Signal</keyword>
<name>A0ABS2D7F0_9SPHN</name>
<dbReference type="NCBIfam" id="NF038122">
    <property type="entry name" value="metallo_LGF"/>
    <property type="match status" value="1"/>
</dbReference>
<dbReference type="NCBIfam" id="TIGR02595">
    <property type="entry name" value="PEP_CTERM"/>
    <property type="match status" value="1"/>
</dbReference>
<keyword evidence="4" id="KW-0378">Hydrolase</keyword>